<dbReference type="PROSITE" id="PS50011">
    <property type="entry name" value="PROTEIN_KINASE_DOM"/>
    <property type="match status" value="1"/>
</dbReference>
<keyword evidence="2" id="KW-0808">Transferase</keyword>
<feature type="compositionally biased region" description="Basic and acidic residues" evidence="6">
    <location>
        <begin position="264"/>
        <end position="273"/>
    </location>
</feature>
<sequence>MDSPPLRPPSQDSREDDNFRFKTNGTPCPNGKHDGLVLEVMGPNLSELLHKRPDFQVGEPWERRFTTAFAKRALLDTLKALDFLHQRDVVHGDLHFGNIHTCIGQLKVSPETESKLQQSVSEGQPLVRKDGKRDLWAPSHLLEPRPLHKYFSDELQPLVKLADLGGAFSSKEPITGRDAVTPVALRAPEVIVDDVVGKGLDVWCFGCLIFEMLVGCPLFVGLQNLEGKPYDEITNDEHLCQIWDVIGPFPQSLREKWRRADNYFGSDDEKLQPQDEGEDSPNEDKDEDIRNTGNSASLGAESDEEMSDTSSVPLAYPGEYSSLERQFADEKPDDIRETEEQEILHLLRWIFQYDPSRRPSTAELLDHPWVSRSRGNGSNTTQ</sequence>
<dbReference type="PANTHER" id="PTHR45646:SF11">
    <property type="entry name" value="SERINE_THREONINE-PROTEIN KINASE DOA"/>
    <property type="match status" value="1"/>
</dbReference>
<keyword evidence="5" id="KW-0067">ATP-binding</keyword>
<keyword evidence="9" id="KW-1185">Reference proteome</keyword>
<feature type="region of interest" description="Disordered" evidence="6">
    <location>
        <begin position="360"/>
        <end position="382"/>
    </location>
</feature>
<accession>A0A366RUL3</accession>
<reference evidence="8 9" key="1">
    <citation type="submission" date="2018-06" db="EMBL/GenBank/DDBJ databases">
        <title>Fusarium incarnatum-equiseti species complex species 28.</title>
        <authorList>
            <person name="Gardiner D.M."/>
        </authorList>
    </citation>
    <scope>NUCLEOTIDE SEQUENCE [LARGE SCALE GENOMIC DNA]</scope>
    <source>
        <strain evidence="8 9">FIESC_28</strain>
    </source>
</reference>
<evidence type="ECO:0000256" key="2">
    <source>
        <dbReference type="ARBA" id="ARBA00022679"/>
    </source>
</evidence>
<dbReference type="OrthoDB" id="5979581at2759"/>
<feature type="region of interest" description="Disordered" evidence="6">
    <location>
        <begin position="1"/>
        <end position="32"/>
    </location>
</feature>
<keyword evidence="3" id="KW-0547">Nucleotide-binding</keyword>
<feature type="domain" description="Protein kinase" evidence="7">
    <location>
        <begin position="1"/>
        <end position="370"/>
    </location>
</feature>
<dbReference type="Pfam" id="PF00069">
    <property type="entry name" value="Pkinase"/>
    <property type="match status" value="1"/>
</dbReference>
<dbReference type="SMART" id="SM00220">
    <property type="entry name" value="S_TKc"/>
    <property type="match status" value="1"/>
</dbReference>
<dbReference type="AlphaFoldDB" id="A0A366RUL3"/>
<dbReference type="Proteomes" id="UP000253153">
    <property type="component" value="Unassembled WGS sequence"/>
</dbReference>
<dbReference type="InterPro" id="IPR011009">
    <property type="entry name" value="Kinase-like_dom_sf"/>
</dbReference>
<name>A0A366RUL3_9HYPO</name>
<dbReference type="InterPro" id="IPR000719">
    <property type="entry name" value="Prot_kinase_dom"/>
</dbReference>
<evidence type="ECO:0000256" key="6">
    <source>
        <dbReference type="SAM" id="MobiDB-lite"/>
    </source>
</evidence>
<feature type="compositionally biased region" description="Acidic residues" evidence="6">
    <location>
        <begin position="275"/>
        <end position="286"/>
    </location>
</feature>
<dbReference type="SUPFAM" id="SSF56112">
    <property type="entry name" value="Protein kinase-like (PK-like)"/>
    <property type="match status" value="1"/>
</dbReference>
<feature type="region of interest" description="Disordered" evidence="6">
    <location>
        <begin position="264"/>
        <end position="316"/>
    </location>
</feature>
<protein>
    <recommendedName>
        <fullName evidence="7">Protein kinase domain-containing protein</fullName>
    </recommendedName>
</protein>
<evidence type="ECO:0000256" key="5">
    <source>
        <dbReference type="ARBA" id="ARBA00022840"/>
    </source>
</evidence>
<proteinExistence type="predicted"/>
<feature type="compositionally biased region" description="Polar residues" evidence="6">
    <location>
        <begin position="373"/>
        <end position="382"/>
    </location>
</feature>
<evidence type="ECO:0000256" key="1">
    <source>
        <dbReference type="ARBA" id="ARBA00022527"/>
    </source>
</evidence>
<dbReference type="GO" id="GO:0005524">
    <property type="term" value="F:ATP binding"/>
    <property type="evidence" value="ECO:0007669"/>
    <property type="project" value="UniProtKB-KW"/>
</dbReference>
<dbReference type="GO" id="GO:0005634">
    <property type="term" value="C:nucleus"/>
    <property type="evidence" value="ECO:0007669"/>
    <property type="project" value="TreeGrafter"/>
</dbReference>
<keyword evidence="1" id="KW-0723">Serine/threonine-protein kinase</keyword>
<dbReference type="Gene3D" id="1.10.510.10">
    <property type="entry name" value="Transferase(Phosphotransferase) domain 1"/>
    <property type="match status" value="1"/>
</dbReference>
<dbReference type="GeneID" id="41994705"/>
<dbReference type="GO" id="GO:0043484">
    <property type="term" value="P:regulation of RNA splicing"/>
    <property type="evidence" value="ECO:0007669"/>
    <property type="project" value="TreeGrafter"/>
</dbReference>
<evidence type="ECO:0000256" key="4">
    <source>
        <dbReference type="ARBA" id="ARBA00022777"/>
    </source>
</evidence>
<dbReference type="InterPro" id="IPR051175">
    <property type="entry name" value="CLK_kinases"/>
</dbReference>
<organism evidence="8 9">
    <name type="scientific">Fusarium coffeatum</name>
    <dbReference type="NCBI Taxonomy" id="231269"/>
    <lineage>
        <taxon>Eukaryota</taxon>
        <taxon>Fungi</taxon>
        <taxon>Dikarya</taxon>
        <taxon>Ascomycota</taxon>
        <taxon>Pezizomycotina</taxon>
        <taxon>Sordariomycetes</taxon>
        <taxon>Hypocreomycetidae</taxon>
        <taxon>Hypocreales</taxon>
        <taxon>Nectriaceae</taxon>
        <taxon>Fusarium</taxon>
        <taxon>Fusarium incarnatum-equiseti species complex</taxon>
    </lineage>
</organism>
<dbReference type="PANTHER" id="PTHR45646">
    <property type="entry name" value="SERINE/THREONINE-PROTEIN KINASE DOA-RELATED"/>
    <property type="match status" value="1"/>
</dbReference>
<dbReference type="EMBL" id="QKXC01000107">
    <property type="protein sequence ID" value="RBR20298.1"/>
    <property type="molecule type" value="Genomic_DNA"/>
</dbReference>
<dbReference type="GO" id="GO:0004674">
    <property type="term" value="F:protein serine/threonine kinase activity"/>
    <property type="evidence" value="ECO:0007669"/>
    <property type="project" value="UniProtKB-KW"/>
</dbReference>
<evidence type="ECO:0000259" key="7">
    <source>
        <dbReference type="PROSITE" id="PS50011"/>
    </source>
</evidence>
<dbReference type="RefSeq" id="XP_031016480.1">
    <property type="nucleotide sequence ID" value="XM_031159409.1"/>
</dbReference>
<keyword evidence="4" id="KW-0418">Kinase</keyword>
<gene>
    <name evidence="8" type="ORF">FIESC28_05262</name>
</gene>
<evidence type="ECO:0000313" key="8">
    <source>
        <dbReference type="EMBL" id="RBR20298.1"/>
    </source>
</evidence>
<comment type="caution">
    <text evidence="8">The sequence shown here is derived from an EMBL/GenBank/DDBJ whole genome shotgun (WGS) entry which is preliminary data.</text>
</comment>
<evidence type="ECO:0000256" key="3">
    <source>
        <dbReference type="ARBA" id="ARBA00022741"/>
    </source>
</evidence>
<evidence type="ECO:0000313" key="9">
    <source>
        <dbReference type="Proteomes" id="UP000253153"/>
    </source>
</evidence>